<accession>A0AC61QX21</accession>
<feature type="non-terminal residue" evidence="1">
    <location>
        <position position="190"/>
    </location>
</feature>
<evidence type="ECO:0000313" key="1">
    <source>
        <dbReference type="EMBL" id="TGX97344.1"/>
    </source>
</evidence>
<evidence type="ECO:0000313" key="2">
    <source>
        <dbReference type="Proteomes" id="UP000307720"/>
    </source>
</evidence>
<dbReference type="EMBL" id="SRZB01000033">
    <property type="protein sequence ID" value="TGX97344.1"/>
    <property type="molecule type" value="Genomic_DNA"/>
</dbReference>
<name>A0AC61QX21_9FIRM</name>
<proteinExistence type="predicted"/>
<organism evidence="1 2">
    <name type="scientific">Hominisplanchenecus murintestinalis</name>
    <dbReference type="NCBI Taxonomy" id="2941517"/>
    <lineage>
        <taxon>Bacteria</taxon>
        <taxon>Bacillati</taxon>
        <taxon>Bacillota</taxon>
        <taxon>Clostridia</taxon>
        <taxon>Lachnospirales</taxon>
        <taxon>Lachnospiraceae</taxon>
        <taxon>Hominisplanchenecus</taxon>
    </lineage>
</organism>
<gene>
    <name evidence="1" type="ORF">E5357_12780</name>
</gene>
<protein>
    <submittedName>
        <fullName evidence="1">Uncharacterized protein</fullName>
    </submittedName>
</protein>
<keyword evidence="2" id="KW-1185">Reference proteome</keyword>
<dbReference type="Proteomes" id="UP000307720">
    <property type="component" value="Unassembled WGS sequence"/>
</dbReference>
<sequence>MARTIAIGRQDFERMRTRNVFYIDKTDFIREWWEAEDEVTLITRPRRFGKTLNMSMTEQFFSVDYAGRGDLFEGLSIWKDEKYRKLQGTYPVLFISFADVKETDFDQARKRICMILEELYNKYDFLLEGNLLNEKEKKNFQEVAGGMESSIAVASLKNLSGYMSAYYGKKVIILLDEYDTPMQEAYMGGY</sequence>
<reference evidence="1" key="1">
    <citation type="submission" date="2019-04" db="EMBL/GenBank/DDBJ databases">
        <title>Microbes associate with the intestines of laboratory mice.</title>
        <authorList>
            <person name="Navarre W."/>
            <person name="Wong E."/>
            <person name="Huang K."/>
            <person name="Tropini C."/>
            <person name="Ng K."/>
            <person name="Yu B."/>
        </authorList>
    </citation>
    <scope>NUCLEOTIDE SEQUENCE</scope>
    <source>
        <strain evidence="1">NM72_1-8</strain>
    </source>
</reference>
<comment type="caution">
    <text evidence="1">The sequence shown here is derived from an EMBL/GenBank/DDBJ whole genome shotgun (WGS) entry which is preliminary data.</text>
</comment>